<comment type="caution">
    <text evidence="2">The sequence shown here is derived from an EMBL/GenBank/DDBJ whole genome shotgun (WGS) entry which is preliminary data.</text>
</comment>
<keyword evidence="1" id="KW-0812">Transmembrane</keyword>
<proteinExistence type="predicted"/>
<organism evidence="2 3">
    <name type="scientific">Flavobacterium rivuli WB 3.3-2 = DSM 21788</name>
    <dbReference type="NCBI Taxonomy" id="1121895"/>
    <lineage>
        <taxon>Bacteria</taxon>
        <taxon>Pseudomonadati</taxon>
        <taxon>Bacteroidota</taxon>
        <taxon>Flavobacteriia</taxon>
        <taxon>Flavobacteriales</taxon>
        <taxon>Flavobacteriaceae</taxon>
        <taxon>Flavobacterium</taxon>
    </lineage>
</organism>
<dbReference type="AlphaFoldDB" id="A0A0A2M0Z0"/>
<feature type="transmembrane region" description="Helical" evidence="1">
    <location>
        <begin position="55"/>
        <end position="74"/>
    </location>
</feature>
<dbReference type="RefSeq" id="WP_020211894.1">
    <property type="nucleotide sequence ID" value="NZ_JRLX01000011.1"/>
</dbReference>
<dbReference type="OrthoDB" id="1377245at2"/>
<sequence length="126" mass="13750">MKKLLYSLPEVFFIGMAAFWIQDNYTANGTINYFAIAVIATMLFQLIFSKRVVGIASGAALGLFSLFMVLAVRSEHNDFPAGSAEGIKFLLIGEGLFLLSALIAGAMIIKFSMQRPEILPMPHSVS</sequence>
<dbReference type="eggNOG" id="ENOG502ZY9R">
    <property type="taxonomic scope" value="Bacteria"/>
</dbReference>
<keyword evidence="1" id="KW-1133">Transmembrane helix</keyword>
<reference evidence="2 3" key="1">
    <citation type="submission" date="2013-09" db="EMBL/GenBank/DDBJ databases">
        <authorList>
            <person name="Zeng Z."/>
            <person name="Chen C."/>
        </authorList>
    </citation>
    <scope>NUCLEOTIDE SEQUENCE [LARGE SCALE GENOMIC DNA]</scope>
    <source>
        <strain evidence="2 3">WB 3.3-2</strain>
    </source>
</reference>
<dbReference type="EMBL" id="JRLX01000011">
    <property type="protein sequence ID" value="KGO86297.1"/>
    <property type="molecule type" value="Genomic_DNA"/>
</dbReference>
<keyword evidence="1" id="KW-0472">Membrane</keyword>
<accession>A0A0A2M0Z0</accession>
<keyword evidence="3" id="KW-1185">Reference proteome</keyword>
<gene>
    <name evidence="2" type="ORF">Q765_12025</name>
</gene>
<name>A0A0A2M0Z0_9FLAO</name>
<dbReference type="Proteomes" id="UP000030152">
    <property type="component" value="Unassembled WGS sequence"/>
</dbReference>
<protein>
    <submittedName>
        <fullName evidence="2">Uncharacterized protein</fullName>
    </submittedName>
</protein>
<evidence type="ECO:0000313" key="2">
    <source>
        <dbReference type="EMBL" id="KGO86297.1"/>
    </source>
</evidence>
<feature type="transmembrane region" description="Helical" evidence="1">
    <location>
        <begin position="31"/>
        <end position="48"/>
    </location>
</feature>
<evidence type="ECO:0000256" key="1">
    <source>
        <dbReference type="SAM" id="Phobius"/>
    </source>
</evidence>
<dbReference type="STRING" id="1121895.GCA_000378485_00765"/>
<feature type="transmembrane region" description="Helical" evidence="1">
    <location>
        <begin position="86"/>
        <end position="109"/>
    </location>
</feature>
<evidence type="ECO:0000313" key="3">
    <source>
        <dbReference type="Proteomes" id="UP000030152"/>
    </source>
</evidence>
<feature type="transmembrane region" description="Helical" evidence="1">
    <location>
        <begin position="7"/>
        <end position="25"/>
    </location>
</feature>